<dbReference type="CDD" id="cd06171">
    <property type="entry name" value="Sigma70_r4"/>
    <property type="match status" value="1"/>
</dbReference>
<keyword evidence="5" id="KW-0812">Transmembrane</keyword>
<dbReference type="NCBIfam" id="TIGR02985">
    <property type="entry name" value="Sig70_bacteroi1"/>
    <property type="match status" value="1"/>
</dbReference>
<dbReference type="RefSeq" id="WP_090631275.1">
    <property type="nucleotide sequence ID" value="NZ_FOQO01000013.1"/>
</dbReference>
<keyword evidence="3" id="KW-0731">Sigma factor</keyword>
<evidence type="ECO:0000256" key="3">
    <source>
        <dbReference type="ARBA" id="ARBA00023082"/>
    </source>
</evidence>
<evidence type="ECO:0000313" key="9">
    <source>
        <dbReference type="Proteomes" id="UP000198670"/>
    </source>
</evidence>
<evidence type="ECO:0000259" key="6">
    <source>
        <dbReference type="Pfam" id="PF04542"/>
    </source>
</evidence>
<dbReference type="InterPro" id="IPR013249">
    <property type="entry name" value="RNA_pol_sigma70_r4_t2"/>
</dbReference>
<dbReference type="SUPFAM" id="SSF88659">
    <property type="entry name" value="Sigma3 and sigma4 domains of RNA polymerase sigma factors"/>
    <property type="match status" value="1"/>
</dbReference>
<dbReference type="InterPro" id="IPR013325">
    <property type="entry name" value="RNA_pol_sigma_r2"/>
</dbReference>
<feature type="domain" description="RNA polymerase sigma factor 70 region 4 type 2" evidence="7">
    <location>
        <begin position="121"/>
        <end position="168"/>
    </location>
</feature>
<dbReference type="InterPro" id="IPR014327">
    <property type="entry name" value="RNA_pol_sigma70_bacteroid"/>
</dbReference>
<keyword evidence="9" id="KW-1185">Reference proteome</keyword>
<organism evidence="8 9">
    <name type="scientific">Parapedobacter indicus</name>
    <dbReference type="NCBI Taxonomy" id="1477437"/>
    <lineage>
        <taxon>Bacteria</taxon>
        <taxon>Pseudomonadati</taxon>
        <taxon>Bacteroidota</taxon>
        <taxon>Sphingobacteriia</taxon>
        <taxon>Sphingobacteriales</taxon>
        <taxon>Sphingobacteriaceae</taxon>
        <taxon>Parapedobacter</taxon>
    </lineage>
</organism>
<evidence type="ECO:0000313" key="8">
    <source>
        <dbReference type="EMBL" id="SFJ74902.1"/>
    </source>
</evidence>
<dbReference type="InterPro" id="IPR039425">
    <property type="entry name" value="RNA_pol_sigma-70-like"/>
</dbReference>
<proteinExistence type="inferred from homology"/>
<dbReference type="Gene3D" id="1.10.1740.10">
    <property type="match status" value="1"/>
</dbReference>
<dbReference type="AlphaFoldDB" id="A0A1I3TW78"/>
<evidence type="ECO:0000256" key="1">
    <source>
        <dbReference type="ARBA" id="ARBA00010641"/>
    </source>
</evidence>
<dbReference type="OrthoDB" id="659948at2"/>
<name>A0A1I3TW78_9SPHI</name>
<dbReference type="PANTHER" id="PTHR43133:SF46">
    <property type="entry name" value="RNA POLYMERASE SIGMA-70 FACTOR ECF SUBFAMILY"/>
    <property type="match status" value="1"/>
</dbReference>
<dbReference type="Proteomes" id="UP000198670">
    <property type="component" value="Unassembled WGS sequence"/>
</dbReference>
<dbReference type="EMBL" id="FOQO01000013">
    <property type="protein sequence ID" value="SFJ74902.1"/>
    <property type="molecule type" value="Genomic_DNA"/>
</dbReference>
<dbReference type="Pfam" id="PF04542">
    <property type="entry name" value="Sigma70_r2"/>
    <property type="match status" value="1"/>
</dbReference>
<accession>A0A1I3TW78</accession>
<dbReference type="NCBIfam" id="TIGR02937">
    <property type="entry name" value="sigma70-ECF"/>
    <property type="match status" value="1"/>
</dbReference>
<evidence type="ECO:0000259" key="7">
    <source>
        <dbReference type="Pfam" id="PF08281"/>
    </source>
</evidence>
<feature type="transmembrane region" description="Helical" evidence="5">
    <location>
        <begin position="176"/>
        <end position="193"/>
    </location>
</feature>
<dbReference type="Gene3D" id="1.10.10.10">
    <property type="entry name" value="Winged helix-like DNA-binding domain superfamily/Winged helix DNA-binding domain"/>
    <property type="match status" value="1"/>
</dbReference>
<dbReference type="InterPro" id="IPR007627">
    <property type="entry name" value="RNA_pol_sigma70_r2"/>
</dbReference>
<evidence type="ECO:0000256" key="2">
    <source>
        <dbReference type="ARBA" id="ARBA00023015"/>
    </source>
</evidence>
<dbReference type="InterPro" id="IPR014284">
    <property type="entry name" value="RNA_pol_sigma-70_dom"/>
</dbReference>
<comment type="similarity">
    <text evidence="1">Belongs to the sigma-70 factor family. ECF subfamily.</text>
</comment>
<protein>
    <submittedName>
        <fullName evidence="8">RNA polymerase sigma-70 factor, ECF subfamily</fullName>
    </submittedName>
</protein>
<feature type="domain" description="RNA polymerase sigma-70 region 2" evidence="6">
    <location>
        <begin position="26"/>
        <end position="87"/>
    </location>
</feature>
<dbReference type="GO" id="GO:0016987">
    <property type="term" value="F:sigma factor activity"/>
    <property type="evidence" value="ECO:0007669"/>
    <property type="project" value="UniProtKB-KW"/>
</dbReference>
<dbReference type="InterPro" id="IPR036388">
    <property type="entry name" value="WH-like_DNA-bd_sf"/>
</dbReference>
<keyword evidence="5" id="KW-1133">Transmembrane helix</keyword>
<evidence type="ECO:0000256" key="5">
    <source>
        <dbReference type="SAM" id="Phobius"/>
    </source>
</evidence>
<sequence length="196" mass="22917">MKVTDKDILQLAQTDPRKAFHWIFGQYWEELYRHACRRVDSAETAKDLVQEVFITCWDNLGKLSAQEHLQPYLYAVLRNKILKLFEKDEVRLRYALQHAAIDAATDIDPQQQLLTKELEDILADEIGALPERMRQIYQLRHDEGLSIREIADRLHLSEQTVKNQLHTATNRLRDRFTGYGLSLIMAGTVLWMQQAV</sequence>
<dbReference type="GO" id="GO:0003677">
    <property type="term" value="F:DNA binding"/>
    <property type="evidence" value="ECO:0007669"/>
    <property type="project" value="InterPro"/>
</dbReference>
<gene>
    <name evidence="8" type="ORF">SAMN05444682_113105</name>
</gene>
<dbReference type="GO" id="GO:0006352">
    <property type="term" value="P:DNA-templated transcription initiation"/>
    <property type="evidence" value="ECO:0007669"/>
    <property type="project" value="InterPro"/>
</dbReference>
<reference evidence="8 9" key="1">
    <citation type="submission" date="2016-10" db="EMBL/GenBank/DDBJ databases">
        <authorList>
            <person name="de Groot N.N."/>
        </authorList>
    </citation>
    <scope>NUCLEOTIDE SEQUENCE [LARGE SCALE GENOMIC DNA]</scope>
    <source>
        <strain evidence="8 9">RK1</strain>
    </source>
</reference>
<dbReference type="PANTHER" id="PTHR43133">
    <property type="entry name" value="RNA POLYMERASE ECF-TYPE SIGMA FACTO"/>
    <property type="match status" value="1"/>
</dbReference>
<keyword evidence="2" id="KW-0805">Transcription regulation</keyword>
<dbReference type="Pfam" id="PF08281">
    <property type="entry name" value="Sigma70_r4_2"/>
    <property type="match status" value="1"/>
</dbReference>
<dbReference type="SUPFAM" id="SSF88946">
    <property type="entry name" value="Sigma2 domain of RNA polymerase sigma factors"/>
    <property type="match status" value="1"/>
</dbReference>
<keyword evidence="4" id="KW-0804">Transcription</keyword>
<keyword evidence="5" id="KW-0472">Membrane</keyword>
<dbReference type="STRING" id="1477437.SAMN05444682_113105"/>
<dbReference type="InterPro" id="IPR013324">
    <property type="entry name" value="RNA_pol_sigma_r3/r4-like"/>
</dbReference>
<evidence type="ECO:0000256" key="4">
    <source>
        <dbReference type="ARBA" id="ARBA00023163"/>
    </source>
</evidence>